<dbReference type="EMBL" id="NXDM01000061">
    <property type="protein sequence ID" value="PCK76999.1"/>
    <property type="molecule type" value="Genomic_DNA"/>
</dbReference>
<evidence type="ECO:0000313" key="1">
    <source>
        <dbReference type="EMBL" id="PCK76999.1"/>
    </source>
</evidence>
<comment type="caution">
    <text evidence="1">The sequence shown here is derived from an EMBL/GenBank/DDBJ whole genome shotgun (WGS) entry which is preliminary data.</text>
</comment>
<reference evidence="1 2" key="1">
    <citation type="submission" date="2017-09" db="EMBL/GenBank/DDBJ databases">
        <title>Comparative genomics of rhizobia isolated from Phaseolus vulgaris in China.</title>
        <authorList>
            <person name="Tong W."/>
        </authorList>
    </citation>
    <scope>NUCLEOTIDE SEQUENCE [LARGE SCALE GENOMIC DNA]</scope>
    <source>
        <strain evidence="1 2">L101</strain>
    </source>
</reference>
<evidence type="ECO:0000313" key="2">
    <source>
        <dbReference type="Proteomes" id="UP000218807"/>
    </source>
</evidence>
<gene>
    <name evidence="1" type="ORF">CPT34_32335</name>
</gene>
<dbReference type="Proteomes" id="UP000218807">
    <property type="component" value="Unassembled WGS sequence"/>
</dbReference>
<protein>
    <submittedName>
        <fullName evidence="1">Uncharacterized protein</fullName>
    </submittedName>
</protein>
<sequence>MSLPRSMLILAASRSRLANGGPWSDHLIELEFVEMLGRRQAPNCSILNRSLNSQSMACVGLDRVTVQLSPLAKKSAVKYRERSGAARLHRLGCARQLEAGDTFVQNGPDARTVQLDATNAASIAQAAETRIQETCGRLDVHGGDRARLNA</sequence>
<proteinExistence type="predicted"/>
<organism evidence="1 2">
    <name type="scientific">Rhizobium sophoriradicis</name>
    <dbReference type="NCBI Taxonomy" id="1535245"/>
    <lineage>
        <taxon>Bacteria</taxon>
        <taxon>Pseudomonadati</taxon>
        <taxon>Pseudomonadota</taxon>
        <taxon>Alphaproteobacteria</taxon>
        <taxon>Hyphomicrobiales</taxon>
        <taxon>Rhizobiaceae</taxon>
        <taxon>Rhizobium/Agrobacterium group</taxon>
        <taxon>Rhizobium</taxon>
    </lineage>
</organism>
<keyword evidence="2" id="KW-1185">Reference proteome</keyword>
<name>A0A2A5KIW6_9HYPH</name>
<accession>A0A2A5KIW6</accession>
<dbReference type="AlphaFoldDB" id="A0A2A5KIW6"/>